<dbReference type="GO" id="GO:0003700">
    <property type="term" value="F:DNA-binding transcription factor activity"/>
    <property type="evidence" value="ECO:0007669"/>
    <property type="project" value="InterPro"/>
</dbReference>
<evidence type="ECO:0000259" key="4">
    <source>
        <dbReference type="PROSITE" id="PS01124"/>
    </source>
</evidence>
<dbReference type="PROSITE" id="PS00041">
    <property type="entry name" value="HTH_ARAC_FAMILY_1"/>
    <property type="match status" value="1"/>
</dbReference>
<dbReference type="InterPro" id="IPR018060">
    <property type="entry name" value="HTH_AraC"/>
</dbReference>
<evidence type="ECO:0000256" key="3">
    <source>
        <dbReference type="ARBA" id="ARBA00023163"/>
    </source>
</evidence>
<evidence type="ECO:0000313" key="5">
    <source>
        <dbReference type="EMBL" id="MBD0384096.1"/>
    </source>
</evidence>
<dbReference type="RefSeq" id="WP_188177875.1">
    <property type="nucleotide sequence ID" value="NZ_JACVVD010000015.1"/>
</dbReference>
<dbReference type="AlphaFoldDB" id="A0A926KWC5"/>
<dbReference type="PROSITE" id="PS01124">
    <property type="entry name" value="HTH_ARAC_FAMILY_2"/>
    <property type="match status" value="1"/>
</dbReference>
<dbReference type="SMART" id="SM00342">
    <property type="entry name" value="HTH_ARAC"/>
    <property type="match status" value="1"/>
</dbReference>
<gene>
    <name evidence="5" type="ORF">ICC18_29030</name>
</gene>
<dbReference type="Gene3D" id="1.10.10.60">
    <property type="entry name" value="Homeodomain-like"/>
    <property type="match status" value="2"/>
</dbReference>
<keyword evidence="1" id="KW-0805">Transcription regulation</keyword>
<dbReference type="EMBL" id="JACVVD010000015">
    <property type="protein sequence ID" value="MBD0384096.1"/>
    <property type="molecule type" value="Genomic_DNA"/>
</dbReference>
<dbReference type="Pfam" id="PF02311">
    <property type="entry name" value="AraC_binding"/>
    <property type="match status" value="1"/>
</dbReference>
<accession>A0A926KWC5</accession>
<proteinExistence type="predicted"/>
<dbReference type="PANTHER" id="PTHR43280:SF2">
    <property type="entry name" value="HTH-TYPE TRANSCRIPTIONAL REGULATOR EXSA"/>
    <property type="match status" value="1"/>
</dbReference>
<comment type="caution">
    <text evidence="5">The sequence shown here is derived from an EMBL/GenBank/DDBJ whole genome shotgun (WGS) entry which is preliminary data.</text>
</comment>
<evidence type="ECO:0000256" key="1">
    <source>
        <dbReference type="ARBA" id="ARBA00023015"/>
    </source>
</evidence>
<keyword evidence="6" id="KW-1185">Reference proteome</keyword>
<reference evidence="5" key="1">
    <citation type="submission" date="2020-09" db="EMBL/GenBank/DDBJ databases">
        <title>Draft Genome Sequence of Paenibacillus sp. WST5.</title>
        <authorList>
            <person name="Bao Z."/>
        </authorList>
    </citation>
    <scope>NUCLEOTIDE SEQUENCE</scope>
    <source>
        <strain evidence="5">WST5</strain>
    </source>
</reference>
<organism evidence="5 6">
    <name type="scientific">Paenibacillus sedimenti</name>
    <dbReference type="NCBI Taxonomy" id="2770274"/>
    <lineage>
        <taxon>Bacteria</taxon>
        <taxon>Bacillati</taxon>
        <taxon>Bacillota</taxon>
        <taxon>Bacilli</taxon>
        <taxon>Bacillales</taxon>
        <taxon>Paenibacillaceae</taxon>
        <taxon>Paenibacillus</taxon>
    </lineage>
</organism>
<dbReference type="SUPFAM" id="SSF46689">
    <property type="entry name" value="Homeodomain-like"/>
    <property type="match status" value="2"/>
</dbReference>
<dbReference type="InterPro" id="IPR009057">
    <property type="entry name" value="Homeodomain-like_sf"/>
</dbReference>
<evidence type="ECO:0000256" key="2">
    <source>
        <dbReference type="ARBA" id="ARBA00023125"/>
    </source>
</evidence>
<dbReference type="SUPFAM" id="SSF51215">
    <property type="entry name" value="Regulatory protein AraC"/>
    <property type="match status" value="1"/>
</dbReference>
<name>A0A926KWC5_9BACL</name>
<dbReference type="Proteomes" id="UP000650466">
    <property type="component" value="Unassembled WGS sequence"/>
</dbReference>
<dbReference type="Pfam" id="PF12833">
    <property type="entry name" value="HTH_18"/>
    <property type="match status" value="1"/>
</dbReference>
<sequence length="271" mass="31390">MISQDLFSKIAQTNLSLPFRLSAAGYVRNPVCCFTEESSDCEIIFCVRGKGLFRINSQPEFVIQANQLVIITPSTSFEYKSLDEKWEIATIRFDCNLMLLLQFRLKMNRPVIVNSSDRILELIDALCISEDYRDRALKTSEIIYSLLVEAKLQTIELHLSTSSPNITIQKVVNFICGHYSSKLKVDEISRMFGYTSQHLNKLFKNELGHSIYQYILKVQLEQAACLLETEEMTVEQVAENIGMESRSFYRLFQRRYKVSPGQFRRAMRKSM</sequence>
<dbReference type="PANTHER" id="PTHR43280">
    <property type="entry name" value="ARAC-FAMILY TRANSCRIPTIONAL REGULATOR"/>
    <property type="match status" value="1"/>
</dbReference>
<protein>
    <submittedName>
        <fullName evidence="5">AraC family transcriptional regulator</fullName>
    </submittedName>
</protein>
<dbReference type="InterPro" id="IPR037923">
    <property type="entry name" value="HTH-like"/>
</dbReference>
<evidence type="ECO:0000313" key="6">
    <source>
        <dbReference type="Proteomes" id="UP000650466"/>
    </source>
</evidence>
<feature type="domain" description="HTH araC/xylS-type" evidence="4">
    <location>
        <begin position="169"/>
        <end position="266"/>
    </location>
</feature>
<dbReference type="GO" id="GO:0043565">
    <property type="term" value="F:sequence-specific DNA binding"/>
    <property type="evidence" value="ECO:0007669"/>
    <property type="project" value="InterPro"/>
</dbReference>
<dbReference type="InterPro" id="IPR018062">
    <property type="entry name" value="HTH_AraC-typ_CS"/>
</dbReference>
<dbReference type="InterPro" id="IPR003313">
    <property type="entry name" value="AraC-bd"/>
</dbReference>
<keyword evidence="3" id="KW-0804">Transcription</keyword>
<keyword evidence="2" id="KW-0238">DNA-binding</keyword>